<dbReference type="PANTHER" id="PTHR47783">
    <property type="entry name" value="ZN(II)2CYS6 TRANSCRIPTION FACTOR (EUROFUNG)-RELATED"/>
    <property type="match status" value="1"/>
</dbReference>
<accession>A0A0D7AWA7</accession>
<feature type="compositionally biased region" description="Polar residues" evidence="1">
    <location>
        <begin position="397"/>
        <end position="433"/>
    </location>
</feature>
<feature type="region of interest" description="Disordered" evidence="1">
    <location>
        <begin position="349"/>
        <end position="472"/>
    </location>
</feature>
<feature type="compositionally biased region" description="Low complexity" evidence="1">
    <location>
        <begin position="218"/>
        <end position="231"/>
    </location>
</feature>
<protein>
    <recommendedName>
        <fullName evidence="2">Zn(2)-C6 fungal-type domain-containing protein</fullName>
    </recommendedName>
</protein>
<evidence type="ECO:0000313" key="4">
    <source>
        <dbReference type="Proteomes" id="UP000054007"/>
    </source>
</evidence>
<feature type="compositionally biased region" description="Low complexity" evidence="1">
    <location>
        <begin position="23"/>
        <end position="33"/>
    </location>
</feature>
<feature type="region of interest" description="Disordered" evidence="1">
    <location>
        <begin position="1"/>
        <end position="333"/>
    </location>
</feature>
<dbReference type="Gene3D" id="4.10.240.10">
    <property type="entry name" value="Zn(2)-C6 fungal-type DNA-binding domain"/>
    <property type="match status" value="1"/>
</dbReference>
<evidence type="ECO:0000313" key="3">
    <source>
        <dbReference type="EMBL" id="KIY62668.1"/>
    </source>
</evidence>
<dbReference type="InterPro" id="IPR001138">
    <property type="entry name" value="Zn2Cys6_DnaBD"/>
</dbReference>
<dbReference type="EMBL" id="KN880759">
    <property type="protein sequence ID" value="KIY62668.1"/>
    <property type="molecule type" value="Genomic_DNA"/>
</dbReference>
<feature type="compositionally biased region" description="Basic and acidic residues" evidence="1">
    <location>
        <begin position="1"/>
        <end position="14"/>
    </location>
</feature>
<proteinExistence type="predicted"/>
<organism evidence="3 4">
    <name type="scientific">Cylindrobasidium torrendii FP15055 ss-10</name>
    <dbReference type="NCBI Taxonomy" id="1314674"/>
    <lineage>
        <taxon>Eukaryota</taxon>
        <taxon>Fungi</taxon>
        <taxon>Dikarya</taxon>
        <taxon>Basidiomycota</taxon>
        <taxon>Agaricomycotina</taxon>
        <taxon>Agaricomycetes</taxon>
        <taxon>Agaricomycetidae</taxon>
        <taxon>Agaricales</taxon>
        <taxon>Marasmiineae</taxon>
        <taxon>Physalacriaceae</taxon>
        <taxon>Cylindrobasidium</taxon>
    </lineage>
</organism>
<dbReference type="PROSITE" id="PS00463">
    <property type="entry name" value="ZN2_CY6_FUNGAL_1"/>
    <property type="match status" value="1"/>
</dbReference>
<dbReference type="STRING" id="1314674.A0A0D7AWA7"/>
<evidence type="ECO:0000256" key="1">
    <source>
        <dbReference type="SAM" id="MobiDB-lite"/>
    </source>
</evidence>
<evidence type="ECO:0000259" key="2">
    <source>
        <dbReference type="PROSITE" id="PS50048"/>
    </source>
</evidence>
<gene>
    <name evidence="3" type="ORF">CYLTODRAFT_447066</name>
</gene>
<dbReference type="Proteomes" id="UP000054007">
    <property type="component" value="Unassembled WGS sequence"/>
</dbReference>
<dbReference type="SUPFAM" id="SSF57701">
    <property type="entry name" value="Zn2/Cys6 DNA-binding domain"/>
    <property type="match status" value="1"/>
</dbReference>
<dbReference type="AlphaFoldDB" id="A0A0D7AWA7"/>
<sequence>MERRGGGERGEEHPPPPPPHSSLPPSLQPLLLRTSRDSSTRTTIPQDPEDEELDYDRRHSPIAGPSASAYGALPPATSTASYHHQDRRREQAMAYPVYQPAPLLAELEPGLRSRPSDYHPYNAPRGVPYYNSEPAQQQTHWREDEPGPSTNQFAQPRWRDPSPPAPRMLQELPNHYEQSRARMPYQPPPPPSRSAYMQPYPDPPQSGYRREPAYSYDPGYSRPSQPSSSSYLPPPPPAERPTGFYGEQPRQYLKEEQQPEYPRLPQSQPQPWQGHSEDDAPTNSDERSPDYDDGDGDGDEDDDYRPSGSSKRKPRRAPGSDQPPRKKSNKVEIACNFCRARKLKCDGARPMCYNCQSRGTDCEYVEQQKRRGKGKDPKRTRGAGRGRTRGRSRPEDQSASSTPYPTSDQGYGGESSRQAPTASPSDVSMQEHSLSPVRGRGQRAGRSADSRSGSSIKREDFSPSRFDEDRAT</sequence>
<feature type="compositionally biased region" description="Basic and acidic residues" evidence="1">
    <location>
        <begin position="366"/>
        <end position="379"/>
    </location>
</feature>
<feature type="domain" description="Zn(2)-C6 fungal-type" evidence="2">
    <location>
        <begin position="334"/>
        <end position="364"/>
    </location>
</feature>
<dbReference type="PANTHER" id="PTHR47783:SF1">
    <property type="entry name" value="ZN(II)2CYS6 TRANSCRIPTION FACTOR (EUROFUNG)"/>
    <property type="match status" value="1"/>
</dbReference>
<keyword evidence="4" id="KW-1185">Reference proteome</keyword>
<dbReference type="InterPro" id="IPR036864">
    <property type="entry name" value="Zn2-C6_fun-type_DNA-bd_sf"/>
</dbReference>
<reference evidence="3 4" key="1">
    <citation type="journal article" date="2015" name="Fungal Genet. Biol.">
        <title>Evolution of novel wood decay mechanisms in Agaricales revealed by the genome sequences of Fistulina hepatica and Cylindrobasidium torrendii.</title>
        <authorList>
            <person name="Floudas D."/>
            <person name="Held B.W."/>
            <person name="Riley R."/>
            <person name="Nagy L.G."/>
            <person name="Koehler G."/>
            <person name="Ransdell A.S."/>
            <person name="Younus H."/>
            <person name="Chow J."/>
            <person name="Chiniquy J."/>
            <person name="Lipzen A."/>
            <person name="Tritt A."/>
            <person name="Sun H."/>
            <person name="Haridas S."/>
            <person name="LaButti K."/>
            <person name="Ohm R.A."/>
            <person name="Kues U."/>
            <person name="Blanchette R.A."/>
            <person name="Grigoriev I.V."/>
            <person name="Minto R.E."/>
            <person name="Hibbett D.S."/>
        </authorList>
    </citation>
    <scope>NUCLEOTIDE SEQUENCE [LARGE SCALE GENOMIC DNA]</scope>
    <source>
        <strain evidence="3 4">FP15055 ss-10</strain>
    </source>
</reference>
<dbReference type="OrthoDB" id="39175at2759"/>
<dbReference type="GO" id="GO:0000981">
    <property type="term" value="F:DNA-binding transcription factor activity, RNA polymerase II-specific"/>
    <property type="evidence" value="ECO:0007669"/>
    <property type="project" value="InterPro"/>
</dbReference>
<dbReference type="PROSITE" id="PS50048">
    <property type="entry name" value="ZN2_CY6_FUNGAL_2"/>
    <property type="match status" value="1"/>
</dbReference>
<dbReference type="CDD" id="cd00067">
    <property type="entry name" value="GAL4"/>
    <property type="match status" value="1"/>
</dbReference>
<name>A0A0D7AWA7_9AGAR</name>
<dbReference type="Pfam" id="PF00172">
    <property type="entry name" value="Zn_clus"/>
    <property type="match status" value="1"/>
</dbReference>
<feature type="compositionally biased region" description="Acidic residues" evidence="1">
    <location>
        <begin position="291"/>
        <end position="303"/>
    </location>
</feature>
<feature type="compositionally biased region" description="Basic residues" evidence="1">
    <location>
        <begin position="380"/>
        <end position="391"/>
    </location>
</feature>
<dbReference type="GO" id="GO:0008270">
    <property type="term" value="F:zinc ion binding"/>
    <property type="evidence" value="ECO:0007669"/>
    <property type="project" value="InterPro"/>
</dbReference>
<dbReference type="SMART" id="SM00066">
    <property type="entry name" value="GAL4"/>
    <property type="match status" value="1"/>
</dbReference>
<feature type="compositionally biased region" description="Basic and acidic residues" evidence="1">
    <location>
        <begin position="456"/>
        <end position="472"/>
    </location>
</feature>
<feature type="compositionally biased region" description="Low complexity" evidence="1">
    <location>
        <begin position="444"/>
        <end position="455"/>
    </location>
</feature>